<accession>A0A948TEC8</accession>
<reference evidence="8" key="1">
    <citation type="journal article" date="2021" name="PeerJ">
        <title>Extensive microbial diversity within the chicken gut microbiome revealed by metagenomics and culture.</title>
        <authorList>
            <person name="Gilroy R."/>
            <person name="Ravi A."/>
            <person name="Getino M."/>
            <person name="Pursley I."/>
            <person name="Horton D.L."/>
            <person name="Alikhan N.F."/>
            <person name="Baker D."/>
            <person name="Gharbi K."/>
            <person name="Hall N."/>
            <person name="Watson M."/>
            <person name="Adriaenssens E.M."/>
            <person name="Foster-Nyarko E."/>
            <person name="Jarju S."/>
            <person name="Secka A."/>
            <person name="Antonio M."/>
            <person name="Oren A."/>
            <person name="Chaudhuri R.R."/>
            <person name="La Ragione R."/>
            <person name="Hildebrand F."/>
            <person name="Pallen M.J."/>
        </authorList>
    </citation>
    <scope>NUCLEOTIDE SEQUENCE</scope>
    <source>
        <strain evidence="8">G4-2901</strain>
    </source>
</reference>
<evidence type="ECO:0000256" key="2">
    <source>
        <dbReference type="ARBA" id="ARBA00022723"/>
    </source>
</evidence>
<gene>
    <name evidence="8" type="primary">radC</name>
    <name evidence="8" type="ORF">H9777_12900</name>
</gene>
<reference evidence="8" key="2">
    <citation type="submission" date="2021-04" db="EMBL/GenBank/DDBJ databases">
        <authorList>
            <person name="Gilroy R."/>
        </authorList>
    </citation>
    <scope>NUCLEOTIDE SEQUENCE</scope>
    <source>
        <strain evidence="8">G4-2901</strain>
    </source>
</reference>
<dbReference type="PANTHER" id="PTHR30471">
    <property type="entry name" value="DNA REPAIR PROTEIN RADC"/>
    <property type="match status" value="1"/>
</dbReference>
<evidence type="ECO:0000313" key="8">
    <source>
        <dbReference type="EMBL" id="MBU3839180.1"/>
    </source>
</evidence>
<dbReference type="InterPro" id="IPR025657">
    <property type="entry name" value="RadC_JAB"/>
</dbReference>
<keyword evidence="3" id="KW-0378">Hydrolase</keyword>
<name>A0A948TEC8_9BACT</name>
<dbReference type="Proteomes" id="UP000783796">
    <property type="component" value="Unassembled WGS sequence"/>
</dbReference>
<evidence type="ECO:0000256" key="6">
    <source>
        <dbReference type="RuleBase" id="RU003797"/>
    </source>
</evidence>
<dbReference type="Pfam" id="PF20582">
    <property type="entry name" value="UPF0758_N"/>
    <property type="match status" value="1"/>
</dbReference>
<dbReference type="InterPro" id="IPR010994">
    <property type="entry name" value="RuvA_2-like"/>
</dbReference>
<evidence type="ECO:0000259" key="7">
    <source>
        <dbReference type="PROSITE" id="PS50249"/>
    </source>
</evidence>
<dbReference type="CDD" id="cd08071">
    <property type="entry name" value="MPN_DUF2466"/>
    <property type="match status" value="1"/>
</dbReference>
<organism evidence="8 9">
    <name type="scientific">Candidatus Phocaeicola faecigallinarum</name>
    <dbReference type="NCBI Taxonomy" id="2838732"/>
    <lineage>
        <taxon>Bacteria</taxon>
        <taxon>Pseudomonadati</taxon>
        <taxon>Bacteroidota</taxon>
        <taxon>Bacteroidia</taxon>
        <taxon>Bacteroidales</taxon>
        <taxon>Bacteroidaceae</taxon>
        <taxon>Phocaeicola</taxon>
    </lineage>
</organism>
<evidence type="ECO:0000313" key="9">
    <source>
        <dbReference type="Proteomes" id="UP000783796"/>
    </source>
</evidence>
<evidence type="ECO:0000256" key="4">
    <source>
        <dbReference type="ARBA" id="ARBA00022833"/>
    </source>
</evidence>
<dbReference type="GO" id="GO:0046872">
    <property type="term" value="F:metal ion binding"/>
    <property type="evidence" value="ECO:0007669"/>
    <property type="project" value="UniProtKB-KW"/>
</dbReference>
<dbReference type="GO" id="GO:0006508">
    <property type="term" value="P:proteolysis"/>
    <property type="evidence" value="ECO:0007669"/>
    <property type="project" value="UniProtKB-KW"/>
</dbReference>
<dbReference type="AlphaFoldDB" id="A0A948TEC8"/>
<dbReference type="InterPro" id="IPR001405">
    <property type="entry name" value="UPF0758"/>
</dbReference>
<dbReference type="Pfam" id="PF04002">
    <property type="entry name" value="RadC"/>
    <property type="match status" value="1"/>
</dbReference>
<dbReference type="SUPFAM" id="SSF47781">
    <property type="entry name" value="RuvA domain 2-like"/>
    <property type="match status" value="1"/>
</dbReference>
<protein>
    <submittedName>
        <fullName evidence="8">DNA repair protein RadC</fullName>
    </submittedName>
</protein>
<keyword evidence="1" id="KW-0645">Protease</keyword>
<evidence type="ECO:0000256" key="5">
    <source>
        <dbReference type="ARBA" id="ARBA00023049"/>
    </source>
</evidence>
<comment type="similarity">
    <text evidence="6">Belongs to the UPF0758 family.</text>
</comment>
<dbReference type="Gene3D" id="3.40.140.10">
    <property type="entry name" value="Cytidine Deaminase, domain 2"/>
    <property type="match status" value="1"/>
</dbReference>
<keyword evidence="2" id="KW-0479">Metal-binding</keyword>
<dbReference type="InterPro" id="IPR046778">
    <property type="entry name" value="UPF0758_N"/>
</dbReference>
<sequence>MTERLSINQWAEEDRPREKMLMHGASSLSNAELLAILIGSGSTDESAVELMRKVLDKYNNSLSALGKCSVSDLCKFKGIGPAKAITILAASELGKRRKDEKQEERKPIRSSEDIYSYFHPVMCDLPVEECWVMFLNQAAKVIDVTRISQGGLASTQVDVRVILREALLKRATSMILSHNHPSGNVRPSADDDRLTQALFQASKVMNIRMLDHVIVTDGAYYSYADEGRI</sequence>
<evidence type="ECO:0000256" key="3">
    <source>
        <dbReference type="ARBA" id="ARBA00022801"/>
    </source>
</evidence>
<dbReference type="InterPro" id="IPR037518">
    <property type="entry name" value="MPN"/>
</dbReference>
<evidence type="ECO:0000256" key="1">
    <source>
        <dbReference type="ARBA" id="ARBA00022670"/>
    </source>
</evidence>
<dbReference type="PROSITE" id="PS50249">
    <property type="entry name" value="MPN"/>
    <property type="match status" value="1"/>
</dbReference>
<dbReference type="PANTHER" id="PTHR30471:SF3">
    <property type="entry name" value="UPF0758 PROTEIN YEES-RELATED"/>
    <property type="match status" value="1"/>
</dbReference>
<dbReference type="EMBL" id="JAHLFW010000109">
    <property type="protein sequence ID" value="MBU3839180.1"/>
    <property type="molecule type" value="Genomic_DNA"/>
</dbReference>
<keyword evidence="5" id="KW-0482">Metalloprotease</keyword>
<dbReference type="NCBIfam" id="TIGR00608">
    <property type="entry name" value="radc"/>
    <property type="match status" value="1"/>
</dbReference>
<dbReference type="GO" id="GO:0008237">
    <property type="term" value="F:metallopeptidase activity"/>
    <property type="evidence" value="ECO:0007669"/>
    <property type="project" value="UniProtKB-KW"/>
</dbReference>
<dbReference type="NCBIfam" id="NF000642">
    <property type="entry name" value="PRK00024.1"/>
    <property type="match status" value="1"/>
</dbReference>
<keyword evidence="4" id="KW-0862">Zinc</keyword>
<proteinExistence type="inferred from homology"/>
<dbReference type="PROSITE" id="PS01302">
    <property type="entry name" value="UPF0758"/>
    <property type="match status" value="1"/>
</dbReference>
<feature type="domain" description="MPN" evidence="7">
    <location>
        <begin position="107"/>
        <end position="229"/>
    </location>
</feature>
<dbReference type="InterPro" id="IPR020891">
    <property type="entry name" value="UPF0758_CS"/>
</dbReference>
<comment type="caution">
    <text evidence="8">The sequence shown here is derived from an EMBL/GenBank/DDBJ whole genome shotgun (WGS) entry which is preliminary data.</text>
</comment>